<organism evidence="2 3">
    <name type="scientific">Coffea arabica</name>
    <name type="common">Arabian coffee</name>
    <dbReference type="NCBI Taxonomy" id="13443"/>
    <lineage>
        <taxon>Eukaryota</taxon>
        <taxon>Viridiplantae</taxon>
        <taxon>Streptophyta</taxon>
        <taxon>Embryophyta</taxon>
        <taxon>Tracheophyta</taxon>
        <taxon>Spermatophyta</taxon>
        <taxon>Magnoliopsida</taxon>
        <taxon>eudicotyledons</taxon>
        <taxon>Gunneridae</taxon>
        <taxon>Pentapetalae</taxon>
        <taxon>asterids</taxon>
        <taxon>lamiids</taxon>
        <taxon>Gentianales</taxon>
        <taxon>Rubiaceae</taxon>
        <taxon>Ixoroideae</taxon>
        <taxon>Gardenieae complex</taxon>
        <taxon>Bertiereae - Coffeeae clade</taxon>
        <taxon>Coffeeae</taxon>
        <taxon>Coffea</taxon>
    </lineage>
</organism>
<reference evidence="2" key="1">
    <citation type="journal article" date="2025" name="Foods">
        <title>Unveiling the Microbial Signatures of Arabica Coffee Cherries: Insights into Ripeness Specific Diversity, Functional Traits, and Implications for Quality and Safety.</title>
        <authorList>
            <consortium name="RefSeq"/>
            <person name="Tenea G.N."/>
            <person name="Cifuentes V."/>
            <person name="Reyes P."/>
            <person name="Cevallos-Vallejos M."/>
        </authorList>
    </citation>
    <scope>NUCLEOTIDE SEQUENCE [LARGE SCALE GENOMIC DNA]</scope>
</reference>
<dbReference type="SMART" id="SM00061">
    <property type="entry name" value="MATH"/>
    <property type="match status" value="2"/>
</dbReference>
<dbReference type="Proteomes" id="UP001652660">
    <property type="component" value="Chromosome 3e"/>
</dbReference>
<dbReference type="InterPro" id="IPR002083">
    <property type="entry name" value="MATH/TRAF_dom"/>
</dbReference>
<evidence type="ECO:0000313" key="3">
    <source>
        <dbReference type="RefSeq" id="XP_027120945.2"/>
    </source>
</evidence>
<dbReference type="RefSeq" id="XP_027120945.2">
    <property type="nucleotide sequence ID" value="XM_027265144.2"/>
</dbReference>
<sequence>MADLTTCDRDVSDTPPTHYIVKLRSFSLLAKNDVEKYTSADFEAGGYTWKLAIYPNGNKTKGVADYMSVYVVMARENFLHPGLEVHAVFRMFLLDQNRDNYLTLQGKARRFHKMKLEWGFDRLVHLKTFNDPSNGYLVNDTCILGVEIYVCKETYAGAKGESLLMIKDAVSHKSTWKIDSFSILYDSSNLEASNSFNAGEQKWKIQLYPKGKGSGTGISLYLALDDPTSLSPGNQIYVEFALRILDQIQGKHYLGKAKHWFSASNPVSGWPRFVSLSYFNQSNNGLLRYDRCTIEAEVTVHGMADAL</sequence>
<dbReference type="PROSITE" id="PS50144">
    <property type="entry name" value="MATH"/>
    <property type="match status" value="2"/>
</dbReference>
<dbReference type="Pfam" id="PF22486">
    <property type="entry name" value="MATH_2"/>
    <property type="match status" value="2"/>
</dbReference>
<dbReference type="Gene3D" id="2.60.210.10">
    <property type="entry name" value="Apoptosis, Tumor Necrosis Factor Receptor Associated Protein 2, Chain A"/>
    <property type="match status" value="2"/>
</dbReference>
<name>A0A6P6X022_COFAR</name>
<dbReference type="InterPro" id="IPR008974">
    <property type="entry name" value="TRAF-like"/>
</dbReference>
<dbReference type="CDD" id="cd00121">
    <property type="entry name" value="MATH"/>
    <property type="match status" value="2"/>
</dbReference>
<dbReference type="PANTHER" id="PTHR46162:SF2">
    <property type="entry name" value="ANKYRIN REPEAT-CONTAINING PROTEIN-RELATED"/>
    <property type="match status" value="1"/>
</dbReference>
<dbReference type="AlphaFoldDB" id="A0A6P6X022"/>
<dbReference type="PANTHER" id="PTHR46162">
    <property type="entry name" value="TRAF-LIKE FAMILY PROTEIN"/>
    <property type="match status" value="1"/>
</dbReference>
<reference evidence="3" key="2">
    <citation type="submission" date="2025-08" db="UniProtKB">
        <authorList>
            <consortium name="RefSeq"/>
        </authorList>
    </citation>
    <scope>IDENTIFICATION</scope>
    <source>
        <tissue evidence="3">Leaves</tissue>
    </source>
</reference>
<evidence type="ECO:0000313" key="2">
    <source>
        <dbReference type="Proteomes" id="UP001652660"/>
    </source>
</evidence>
<proteinExistence type="predicted"/>
<evidence type="ECO:0000259" key="1">
    <source>
        <dbReference type="PROSITE" id="PS50144"/>
    </source>
</evidence>
<dbReference type="OrthoDB" id="1883087at2759"/>
<feature type="domain" description="MATH" evidence="1">
    <location>
        <begin position="16"/>
        <end position="148"/>
    </location>
</feature>
<gene>
    <name evidence="3" type="primary">LOC113738007</name>
</gene>
<dbReference type="GeneID" id="113738007"/>
<feature type="domain" description="MATH" evidence="1">
    <location>
        <begin position="171"/>
        <end position="298"/>
    </location>
</feature>
<protein>
    <recommendedName>
        <fullName evidence="1">MATH domain-containing protein</fullName>
    </recommendedName>
</protein>
<keyword evidence="2" id="KW-1185">Reference proteome</keyword>
<dbReference type="SUPFAM" id="SSF49599">
    <property type="entry name" value="TRAF domain-like"/>
    <property type="match status" value="2"/>
</dbReference>
<accession>A0A6P6X022</accession>